<proteinExistence type="inferred from homology"/>
<comment type="subcellular location">
    <subcellularLocation>
        <location evidence="1">Cytoplasm</location>
    </subcellularLocation>
</comment>
<dbReference type="FunFam" id="3.30.420.40:FF:000111">
    <property type="entry name" value="Sedoheptulokinase"/>
    <property type="match status" value="1"/>
</dbReference>
<dbReference type="EMBL" id="GDHC01016598">
    <property type="protein sequence ID" value="JAQ02031.1"/>
    <property type="molecule type" value="Transcribed_RNA"/>
</dbReference>
<evidence type="ECO:0000313" key="14">
    <source>
        <dbReference type="EMBL" id="JAQ02031.1"/>
    </source>
</evidence>
<evidence type="ECO:0000256" key="5">
    <source>
        <dbReference type="ARBA" id="ARBA00022741"/>
    </source>
</evidence>
<dbReference type="InterPro" id="IPR043129">
    <property type="entry name" value="ATPase_NBD"/>
</dbReference>
<dbReference type="EC" id="2.7.1.14" evidence="10"/>
<evidence type="ECO:0000256" key="3">
    <source>
        <dbReference type="ARBA" id="ARBA00022490"/>
    </source>
</evidence>
<dbReference type="InterPro" id="IPR018484">
    <property type="entry name" value="FGGY_N"/>
</dbReference>
<dbReference type="GO" id="GO:1901135">
    <property type="term" value="P:carbohydrate derivative metabolic process"/>
    <property type="evidence" value="ECO:0007669"/>
    <property type="project" value="UniProtKB-ARBA"/>
</dbReference>
<comment type="similarity">
    <text evidence="2">Belongs to the FGGY kinase family.</text>
</comment>
<dbReference type="GO" id="GO:0005829">
    <property type="term" value="C:cytosol"/>
    <property type="evidence" value="ECO:0007669"/>
    <property type="project" value="TreeGrafter"/>
</dbReference>
<sequence>MGEESPLVLGIDIGTTSVKVGLLCVSSKKIVASQTKDTQANVPSELGHEGHKQNAPKIMSALHACVSRLPSNLTKRVTSIGICGQMHGVMFWEYDDDAPWVKTDDSSRYDVTPNSVSSLYTWQDSRCDPEFLDSLPRPSSGSMLASGYGTATIFWFHRNRTEKLQKYNCAGTIQDFAVAMLCNMHRPVMSVQNAKSWGYFNVTKKQWDREALKEAGFPVALLPEVVTSGHQAGLLAETWNGVPSGVPVMAALGDLQCSVLSVLHHPDDAVLNISTSAQMAFVLPTREPHINLNHNAVVELWPYFEGKFLAVASTLNGGNALATFITMLQHWMLDLGFHAPQSTLWEKAIELASKCEDSDLEVKPTLLGERGDPTTHASVSNITLGNISLGKTFKACCFGVITNLHRMMPRELLLENNISRILGTGSALSKNKILQEEAKAIYQLPVVFESKSDAALGAALAASMYMNKVS</sequence>
<dbReference type="AlphaFoldDB" id="A0A146L0B2"/>
<keyword evidence="7" id="KW-0067">ATP-binding</keyword>
<dbReference type="PANTHER" id="PTHR10196:SF67">
    <property type="entry name" value="SEDOHEPTULOKINASE"/>
    <property type="match status" value="1"/>
</dbReference>
<keyword evidence="3" id="KW-0963">Cytoplasm</keyword>
<feature type="domain" description="Carbohydrate kinase FGGY N-terminal" evidence="13">
    <location>
        <begin position="8"/>
        <end position="260"/>
    </location>
</feature>
<dbReference type="CDD" id="cd07777">
    <property type="entry name" value="ASKHA_NBD_FGGY_SHK"/>
    <property type="match status" value="1"/>
</dbReference>
<evidence type="ECO:0000256" key="9">
    <source>
        <dbReference type="ARBA" id="ARBA00057196"/>
    </source>
</evidence>
<dbReference type="GO" id="GO:0005524">
    <property type="term" value="F:ATP binding"/>
    <property type="evidence" value="ECO:0007669"/>
    <property type="project" value="UniProtKB-KW"/>
</dbReference>
<dbReference type="Pfam" id="PF00370">
    <property type="entry name" value="FGGY_N"/>
    <property type="match status" value="1"/>
</dbReference>
<dbReference type="FunFam" id="3.30.420.40:FF:000132">
    <property type="entry name" value="Sedoheptulokinase"/>
    <property type="match status" value="1"/>
</dbReference>
<dbReference type="GO" id="GO:0006071">
    <property type="term" value="P:glycerol metabolic process"/>
    <property type="evidence" value="ECO:0007669"/>
    <property type="project" value="TreeGrafter"/>
</dbReference>
<evidence type="ECO:0000256" key="12">
    <source>
        <dbReference type="ARBA" id="ARBA00076706"/>
    </source>
</evidence>
<protein>
    <recommendedName>
        <fullName evidence="11">Sedoheptulokinase</fullName>
        <ecNumber evidence="10">2.7.1.14</ecNumber>
    </recommendedName>
    <alternativeName>
        <fullName evidence="12">Carbohydrate kinase-like protein</fullName>
    </alternativeName>
</protein>
<dbReference type="GO" id="GO:0046496">
    <property type="term" value="P:nicotinamide nucleotide metabolic process"/>
    <property type="evidence" value="ECO:0007669"/>
    <property type="project" value="UniProtKB-ARBA"/>
</dbReference>
<dbReference type="GO" id="GO:0071396">
    <property type="term" value="P:cellular response to lipid"/>
    <property type="evidence" value="ECO:0007669"/>
    <property type="project" value="UniProtKB-ARBA"/>
</dbReference>
<dbReference type="GO" id="GO:0006091">
    <property type="term" value="P:generation of precursor metabolites and energy"/>
    <property type="evidence" value="ECO:0007669"/>
    <property type="project" value="UniProtKB-ARBA"/>
</dbReference>
<dbReference type="SUPFAM" id="SSF53067">
    <property type="entry name" value="Actin-like ATPase domain"/>
    <property type="match status" value="2"/>
</dbReference>
<dbReference type="Gene3D" id="3.30.420.40">
    <property type="match status" value="2"/>
</dbReference>
<evidence type="ECO:0000259" key="13">
    <source>
        <dbReference type="Pfam" id="PF00370"/>
    </source>
</evidence>
<comment type="catalytic activity">
    <reaction evidence="8">
        <text>sedoheptulose + ATP = D-sedoheptulose 7-phosphate + ADP + H(+)</text>
        <dbReference type="Rhea" id="RHEA:23844"/>
        <dbReference type="ChEBI" id="CHEBI:15378"/>
        <dbReference type="ChEBI" id="CHEBI:16802"/>
        <dbReference type="ChEBI" id="CHEBI:30616"/>
        <dbReference type="ChEBI" id="CHEBI:57483"/>
        <dbReference type="ChEBI" id="CHEBI:456216"/>
        <dbReference type="EC" id="2.7.1.14"/>
    </reaction>
</comment>
<evidence type="ECO:0000256" key="11">
    <source>
        <dbReference type="ARBA" id="ARBA00069425"/>
    </source>
</evidence>
<dbReference type="GO" id="GO:0006163">
    <property type="term" value="P:purine nucleotide metabolic process"/>
    <property type="evidence" value="ECO:0007669"/>
    <property type="project" value="UniProtKB-ARBA"/>
</dbReference>
<evidence type="ECO:0000256" key="1">
    <source>
        <dbReference type="ARBA" id="ARBA00004496"/>
    </source>
</evidence>
<evidence type="ECO:0000256" key="4">
    <source>
        <dbReference type="ARBA" id="ARBA00022679"/>
    </source>
</evidence>
<keyword evidence="5" id="KW-0547">Nucleotide-binding</keyword>
<dbReference type="GO" id="GO:0050277">
    <property type="term" value="F:sedoheptulokinase activity"/>
    <property type="evidence" value="ECO:0007669"/>
    <property type="project" value="UniProtKB-EC"/>
</dbReference>
<evidence type="ECO:0000256" key="8">
    <source>
        <dbReference type="ARBA" id="ARBA00052736"/>
    </source>
</evidence>
<reference evidence="14" key="1">
    <citation type="journal article" date="2016" name="Gigascience">
        <title>De novo construction of an expanded transcriptome assembly for the western tarnished plant bug, Lygus hesperus.</title>
        <authorList>
            <person name="Tassone E.E."/>
            <person name="Geib S.M."/>
            <person name="Hall B."/>
            <person name="Fabrick J.A."/>
            <person name="Brent C.S."/>
            <person name="Hull J.J."/>
        </authorList>
    </citation>
    <scope>NUCLEOTIDE SEQUENCE</scope>
</reference>
<organism evidence="14">
    <name type="scientific">Lygus hesperus</name>
    <name type="common">Western plant bug</name>
    <dbReference type="NCBI Taxonomy" id="30085"/>
    <lineage>
        <taxon>Eukaryota</taxon>
        <taxon>Metazoa</taxon>
        <taxon>Ecdysozoa</taxon>
        <taxon>Arthropoda</taxon>
        <taxon>Hexapoda</taxon>
        <taxon>Insecta</taxon>
        <taxon>Pterygota</taxon>
        <taxon>Neoptera</taxon>
        <taxon>Paraneoptera</taxon>
        <taxon>Hemiptera</taxon>
        <taxon>Heteroptera</taxon>
        <taxon>Panheteroptera</taxon>
        <taxon>Cimicomorpha</taxon>
        <taxon>Miridae</taxon>
        <taxon>Mirini</taxon>
        <taxon>Lygus</taxon>
    </lineage>
</organism>
<accession>A0A146L0B2</accession>
<evidence type="ECO:0000256" key="10">
    <source>
        <dbReference type="ARBA" id="ARBA00066341"/>
    </source>
</evidence>
<dbReference type="GO" id="GO:1901701">
    <property type="term" value="P:cellular response to oxygen-containing compound"/>
    <property type="evidence" value="ECO:0007669"/>
    <property type="project" value="UniProtKB-ARBA"/>
</dbReference>
<keyword evidence="6 14" id="KW-0418">Kinase</keyword>
<evidence type="ECO:0000256" key="6">
    <source>
        <dbReference type="ARBA" id="ARBA00022777"/>
    </source>
</evidence>
<evidence type="ECO:0000256" key="7">
    <source>
        <dbReference type="ARBA" id="ARBA00022840"/>
    </source>
</evidence>
<keyword evidence="4" id="KW-0808">Transferase</keyword>
<name>A0A146L0B2_LYGHE</name>
<comment type="function">
    <text evidence="9">Acts as a modulator of macrophage activation through control of glucose metabolism.</text>
</comment>
<dbReference type="GO" id="GO:0009617">
    <property type="term" value="P:response to bacterium"/>
    <property type="evidence" value="ECO:0007669"/>
    <property type="project" value="UniProtKB-ARBA"/>
</dbReference>
<dbReference type="PANTHER" id="PTHR10196">
    <property type="entry name" value="SUGAR KINASE"/>
    <property type="match status" value="1"/>
</dbReference>
<gene>
    <name evidence="14" type="primary">Shpk_0</name>
    <name evidence="14" type="ORF">g.77748</name>
</gene>
<evidence type="ECO:0000256" key="2">
    <source>
        <dbReference type="ARBA" id="ARBA00009156"/>
    </source>
</evidence>